<sequence length="96" mass="10965">MRSGVVRRLKEVSQQLNHDVVASYSCLYPSAGPEKGRHVVLQPKAYTIVKKPHETEQVTQPNTDQKERSRSSKFRPFPFFLSPLELGLLASLFLMH</sequence>
<gene>
    <name evidence="3" type="ORF">DCAF_LOCUS972</name>
</gene>
<dbReference type="Proteomes" id="UP001314170">
    <property type="component" value="Unassembled WGS sequence"/>
</dbReference>
<keyword evidence="4" id="KW-1185">Reference proteome</keyword>
<organism evidence="3 4">
    <name type="scientific">Dovyalis caffra</name>
    <dbReference type="NCBI Taxonomy" id="77055"/>
    <lineage>
        <taxon>Eukaryota</taxon>
        <taxon>Viridiplantae</taxon>
        <taxon>Streptophyta</taxon>
        <taxon>Embryophyta</taxon>
        <taxon>Tracheophyta</taxon>
        <taxon>Spermatophyta</taxon>
        <taxon>Magnoliopsida</taxon>
        <taxon>eudicotyledons</taxon>
        <taxon>Gunneridae</taxon>
        <taxon>Pentapetalae</taxon>
        <taxon>rosids</taxon>
        <taxon>fabids</taxon>
        <taxon>Malpighiales</taxon>
        <taxon>Salicaceae</taxon>
        <taxon>Flacourtieae</taxon>
        <taxon>Dovyalis</taxon>
    </lineage>
</organism>
<dbReference type="AlphaFoldDB" id="A0AAV1QS51"/>
<keyword evidence="2" id="KW-0812">Transmembrane</keyword>
<evidence type="ECO:0000256" key="1">
    <source>
        <dbReference type="SAM" id="MobiDB-lite"/>
    </source>
</evidence>
<evidence type="ECO:0000313" key="4">
    <source>
        <dbReference type="Proteomes" id="UP001314170"/>
    </source>
</evidence>
<protein>
    <submittedName>
        <fullName evidence="3">Uncharacterized protein</fullName>
    </submittedName>
</protein>
<name>A0AAV1QS51_9ROSI</name>
<keyword evidence="2" id="KW-1133">Transmembrane helix</keyword>
<evidence type="ECO:0000256" key="2">
    <source>
        <dbReference type="SAM" id="Phobius"/>
    </source>
</evidence>
<accession>A0AAV1QS51</accession>
<evidence type="ECO:0000313" key="3">
    <source>
        <dbReference type="EMBL" id="CAK7323347.1"/>
    </source>
</evidence>
<comment type="caution">
    <text evidence="3">The sequence shown here is derived from an EMBL/GenBank/DDBJ whole genome shotgun (WGS) entry which is preliminary data.</text>
</comment>
<dbReference type="EMBL" id="CAWUPB010000079">
    <property type="protein sequence ID" value="CAK7323347.1"/>
    <property type="molecule type" value="Genomic_DNA"/>
</dbReference>
<keyword evidence="2" id="KW-0472">Membrane</keyword>
<proteinExistence type="predicted"/>
<reference evidence="3 4" key="1">
    <citation type="submission" date="2024-01" db="EMBL/GenBank/DDBJ databases">
        <authorList>
            <person name="Waweru B."/>
        </authorList>
    </citation>
    <scope>NUCLEOTIDE SEQUENCE [LARGE SCALE GENOMIC DNA]</scope>
</reference>
<feature type="transmembrane region" description="Helical" evidence="2">
    <location>
        <begin position="77"/>
        <end position="95"/>
    </location>
</feature>
<feature type="region of interest" description="Disordered" evidence="1">
    <location>
        <begin position="51"/>
        <end position="71"/>
    </location>
</feature>